<feature type="transmembrane region" description="Helical" evidence="2">
    <location>
        <begin position="63"/>
        <end position="82"/>
    </location>
</feature>
<keyword evidence="2" id="KW-0472">Membrane</keyword>
<evidence type="ECO:0000256" key="1">
    <source>
        <dbReference type="SAM" id="MobiDB-lite"/>
    </source>
</evidence>
<keyword evidence="4" id="KW-1185">Reference proteome</keyword>
<dbReference type="EMBL" id="CM035409">
    <property type="protein sequence ID" value="KAH7438258.1"/>
    <property type="molecule type" value="Genomic_DNA"/>
</dbReference>
<dbReference type="AlphaFoldDB" id="A0A8T2UU37"/>
<sequence>MRLYMHCFLRKFCHLCVVASFLFPFWMVPTTSHPITGWGVFLLGFLSCLSILTVVLKLERFPAMVPWLLVLLNLLVMAFPLYKNGILRMLVIFGCGALSTPFLWWSLRTIATRLPSSDRELGRNSPVGKATSKVLSRNCAD</sequence>
<keyword evidence="2" id="KW-0812">Transmembrane</keyword>
<evidence type="ECO:0000256" key="2">
    <source>
        <dbReference type="SAM" id="Phobius"/>
    </source>
</evidence>
<name>A0A8T2UU37_CERRI</name>
<keyword evidence="2" id="KW-1133">Transmembrane helix</keyword>
<feature type="transmembrane region" description="Helical" evidence="2">
    <location>
        <begin position="88"/>
        <end position="107"/>
    </location>
</feature>
<dbReference type="Proteomes" id="UP000825935">
    <property type="component" value="Chromosome 4"/>
</dbReference>
<evidence type="ECO:0000313" key="3">
    <source>
        <dbReference type="EMBL" id="KAH7438258.1"/>
    </source>
</evidence>
<comment type="caution">
    <text evidence="3">The sequence shown here is derived from an EMBL/GenBank/DDBJ whole genome shotgun (WGS) entry which is preliminary data.</text>
</comment>
<evidence type="ECO:0000313" key="4">
    <source>
        <dbReference type="Proteomes" id="UP000825935"/>
    </source>
</evidence>
<feature type="region of interest" description="Disordered" evidence="1">
    <location>
        <begin position="117"/>
        <end position="141"/>
    </location>
</feature>
<organism evidence="3 4">
    <name type="scientific">Ceratopteris richardii</name>
    <name type="common">Triangle waterfern</name>
    <dbReference type="NCBI Taxonomy" id="49495"/>
    <lineage>
        <taxon>Eukaryota</taxon>
        <taxon>Viridiplantae</taxon>
        <taxon>Streptophyta</taxon>
        <taxon>Embryophyta</taxon>
        <taxon>Tracheophyta</taxon>
        <taxon>Polypodiopsida</taxon>
        <taxon>Polypodiidae</taxon>
        <taxon>Polypodiales</taxon>
        <taxon>Pteridineae</taxon>
        <taxon>Pteridaceae</taxon>
        <taxon>Parkerioideae</taxon>
        <taxon>Ceratopteris</taxon>
    </lineage>
</organism>
<proteinExistence type="predicted"/>
<accession>A0A8T2UU37</accession>
<gene>
    <name evidence="3" type="ORF">KP509_04G007700</name>
</gene>
<protein>
    <submittedName>
        <fullName evidence="3">Uncharacterized protein</fullName>
    </submittedName>
</protein>
<feature type="transmembrane region" description="Helical" evidence="2">
    <location>
        <begin position="35"/>
        <end position="56"/>
    </location>
</feature>
<feature type="transmembrane region" description="Helical" evidence="2">
    <location>
        <begin position="12"/>
        <end position="29"/>
    </location>
</feature>
<reference evidence="3" key="1">
    <citation type="submission" date="2021-08" db="EMBL/GenBank/DDBJ databases">
        <title>WGS assembly of Ceratopteris richardii.</title>
        <authorList>
            <person name="Marchant D.B."/>
            <person name="Chen G."/>
            <person name="Jenkins J."/>
            <person name="Shu S."/>
            <person name="Leebens-Mack J."/>
            <person name="Grimwood J."/>
            <person name="Schmutz J."/>
            <person name="Soltis P."/>
            <person name="Soltis D."/>
            <person name="Chen Z.-H."/>
        </authorList>
    </citation>
    <scope>NUCLEOTIDE SEQUENCE</scope>
    <source>
        <strain evidence="3">Whitten #5841</strain>
        <tissue evidence="3">Leaf</tissue>
    </source>
</reference>